<feature type="non-terminal residue" evidence="1">
    <location>
        <position position="1"/>
    </location>
</feature>
<comment type="caution">
    <text evidence="1">The sequence shown here is derived from an EMBL/GenBank/DDBJ whole genome shotgun (WGS) entry which is preliminary data.</text>
</comment>
<organism evidence="1 2">
    <name type="scientific">Thalassiosira oceanica</name>
    <name type="common">Marine diatom</name>
    <dbReference type="NCBI Taxonomy" id="159749"/>
    <lineage>
        <taxon>Eukaryota</taxon>
        <taxon>Sar</taxon>
        <taxon>Stramenopiles</taxon>
        <taxon>Ochrophyta</taxon>
        <taxon>Bacillariophyta</taxon>
        <taxon>Coscinodiscophyceae</taxon>
        <taxon>Thalassiosirophycidae</taxon>
        <taxon>Thalassiosirales</taxon>
        <taxon>Thalassiosiraceae</taxon>
        <taxon>Thalassiosira</taxon>
    </lineage>
</organism>
<evidence type="ECO:0000313" key="2">
    <source>
        <dbReference type="Proteomes" id="UP000266841"/>
    </source>
</evidence>
<keyword evidence="2" id="KW-1185">Reference proteome</keyword>
<dbReference type="AlphaFoldDB" id="K0TPI2"/>
<sequence length="81" mass="8730">SQGSIMSTRLHIIFHSLDSTASFGRGLPSKKGWCGASGVQANRPSDLDGRLRSAVCRYNFGVKGSEPRITEKTDTDNVECA</sequence>
<dbReference type="EMBL" id="AGNL01000166">
    <property type="protein sequence ID" value="EJK77961.1"/>
    <property type="molecule type" value="Genomic_DNA"/>
</dbReference>
<name>K0TPI2_THAOC</name>
<proteinExistence type="predicted"/>
<dbReference type="Proteomes" id="UP000266841">
    <property type="component" value="Unassembled WGS sequence"/>
</dbReference>
<gene>
    <name evidence="1" type="ORF">THAOC_00168</name>
</gene>
<protein>
    <submittedName>
        <fullName evidence="1">Uncharacterized protein</fullName>
    </submittedName>
</protein>
<reference evidence="1 2" key="1">
    <citation type="journal article" date="2012" name="Genome Biol.">
        <title>Genome and low-iron response of an oceanic diatom adapted to chronic iron limitation.</title>
        <authorList>
            <person name="Lommer M."/>
            <person name="Specht M."/>
            <person name="Roy A.S."/>
            <person name="Kraemer L."/>
            <person name="Andreson R."/>
            <person name="Gutowska M.A."/>
            <person name="Wolf J."/>
            <person name="Bergner S.V."/>
            <person name="Schilhabel M.B."/>
            <person name="Klostermeier U.C."/>
            <person name="Beiko R.G."/>
            <person name="Rosenstiel P."/>
            <person name="Hippler M."/>
            <person name="Laroche J."/>
        </authorList>
    </citation>
    <scope>NUCLEOTIDE SEQUENCE [LARGE SCALE GENOMIC DNA]</scope>
    <source>
        <strain evidence="1 2">CCMP1005</strain>
    </source>
</reference>
<accession>K0TPI2</accession>
<evidence type="ECO:0000313" key="1">
    <source>
        <dbReference type="EMBL" id="EJK77961.1"/>
    </source>
</evidence>